<reference evidence="2" key="1">
    <citation type="journal article" date="2019" name="Int. J. Syst. Evol. Microbiol.">
        <title>The Global Catalogue of Microorganisms (GCM) 10K type strain sequencing project: providing services to taxonomists for standard genome sequencing and annotation.</title>
        <authorList>
            <consortium name="The Broad Institute Genomics Platform"/>
            <consortium name="The Broad Institute Genome Sequencing Center for Infectious Disease"/>
            <person name="Wu L."/>
            <person name="Ma J."/>
        </authorList>
    </citation>
    <scope>NUCLEOTIDE SEQUENCE [LARGE SCALE GENOMIC DNA]</scope>
    <source>
        <strain evidence="2">CCUG 59778</strain>
    </source>
</reference>
<dbReference type="SUPFAM" id="SSF46689">
    <property type="entry name" value="Homeodomain-like"/>
    <property type="match status" value="1"/>
</dbReference>
<accession>A0ABV8X339</accession>
<keyword evidence="2" id="KW-1185">Reference proteome</keyword>
<dbReference type="EMBL" id="JBHSEC010000014">
    <property type="protein sequence ID" value="MFC4410341.1"/>
    <property type="molecule type" value="Genomic_DNA"/>
</dbReference>
<dbReference type="RefSeq" id="WP_378154076.1">
    <property type="nucleotide sequence ID" value="NZ_JBHSEC010000014.1"/>
</dbReference>
<name>A0ABV8X339_9LACT</name>
<protein>
    <submittedName>
        <fullName evidence="1">CD3324 family protein</fullName>
    </submittedName>
</protein>
<gene>
    <name evidence="1" type="ORF">ACFOZY_07890</name>
</gene>
<dbReference type="InterPro" id="IPR052411">
    <property type="entry name" value="c-mor_Regulatory_Protein"/>
</dbReference>
<dbReference type="Proteomes" id="UP001595817">
    <property type="component" value="Unassembled WGS sequence"/>
</dbReference>
<evidence type="ECO:0000313" key="1">
    <source>
        <dbReference type="EMBL" id="MFC4410341.1"/>
    </source>
</evidence>
<sequence length="87" mass="9995">MTTVKAHTVLPDALIREIQLYIQGETIYIPKKDSSHAKWGSQSGTRKRLDERNAAIRASFEKGRTILQLADEYFLSIESIKKIVYKK</sequence>
<dbReference type="PANTHER" id="PTHR37812">
    <property type="entry name" value="MU-LIKE PROPHAGE FLUMU PROTEIN C"/>
    <property type="match status" value="1"/>
</dbReference>
<dbReference type="InterPro" id="IPR049739">
    <property type="entry name" value="YraL-like"/>
</dbReference>
<dbReference type="NCBIfam" id="NF040785">
    <property type="entry name" value="CD3324_fam"/>
    <property type="match status" value="1"/>
</dbReference>
<comment type="caution">
    <text evidence="1">The sequence shown here is derived from an EMBL/GenBank/DDBJ whole genome shotgun (WGS) entry which is preliminary data.</text>
</comment>
<evidence type="ECO:0000313" key="2">
    <source>
        <dbReference type="Proteomes" id="UP001595817"/>
    </source>
</evidence>
<dbReference type="PANTHER" id="PTHR37812:SF1">
    <property type="entry name" value="MU-LIKE PROPHAGE FLUMU PROTEIN C"/>
    <property type="match status" value="1"/>
</dbReference>
<proteinExistence type="predicted"/>
<dbReference type="InterPro" id="IPR009057">
    <property type="entry name" value="Homeodomain-like_sf"/>
</dbReference>
<organism evidence="1 2">
    <name type="scientific">Chungangia koreensis</name>
    <dbReference type="NCBI Taxonomy" id="752657"/>
    <lineage>
        <taxon>Bacteria</taxon>
        <taxon>Bacillati</taxon>
        <taxon>Bacillota</taxon>
        <taxon>Bacilli</taxon>
        <taxon>Lactobacillales</taxon>
        <taxon>Chungangia</taxon>
    </lineage>
</organism>